<dbReference type="Proteomes" id="UP000199025">
    <property type="component" value="Unassembled WGS sequence"/>
</dbReference>
<accession>A0A1I3QB79</accession>
<dbReference type="EMBL" id="FORP01000004">
    <property type="protein sequence ID" value="SFJ30945.1"/>
    <property type="molecule type" value="Genomic_DNA"/>
</dbReference>
<evidence type="ECO:0000259" key="1">
    <source>
        <dbReference type="Pfam" id="PF12770"/>
    </source>
</evidence>
<evidence type="ECO:0000313" key="3">
    <source>
        <dbReference type="Proteomes" id="UP000199025"/>
    </source>
</evidence>
<dbReference type="Gene3D" id="1.25.40.10">
    <property type="entry name" value="Tetratricopeptide repeat domain"/>
    <property type="match status" value="1"/>
</dbReference>
<proteinExistence type="predicted"/>
<protein>
    <submittedName>
        <fullName evidence="2">CHAT domain-containing protein</fullName>
    </submittedName>
</protein>
<reference evidence="2 3" key="1">
    <citation type="submission" date="2016-10" db="EMBL/GenBank/DDBJ databases">
        <authorList>
            <person name="de Groot N.N."/>
        </authorList>
    </citation>
    <scope>NUCLEOTIDE SEQUENCE [LARGE SCALE GENOMIC DNA]</scope>
    <source>
        <strain evidence="2 3">DSM 44468</strain>
    </source>
</reference>
<evidence type="ECO:0000313" key="2">
    <source>
        <dbReference type="EMBL" id="SFJ30945.1"/>
    </source>
</evidence>
<keyword evidence="3" id="KW-1185">Reference proteome</keyword>
<gene>
    <name evidence="2" type="ORF">SAMN05421835_104251</name>
</gene>
<dbReference type="InterPro" id="IPR011990">
    <property type="entry name" value="TPR-like_helical_dom_sf"/>
</dbReference>
<dbReference type="STRING" id="115433.SAMN05421835_104251"/>
<dbReference type="Pfam" id="PF12770">
    <property type="entry name" value="CHAT"/>
    <property type="match status" value="1"/>
</dbReference>
<dbReference type="AlphaFoldDB" id="A0A1I3QB79"/>
<dbReference type="InterPro" id="IPR024983">
    <property type="entry name" value="CHAT_dom"/>
</dbReference>
<name>A0A1I3QB79_9PSEU</name>
<dbReference type="OrthoDB" id="3206999at2"/>
<organism evidence="2 3">
    <name type="scientific">Amycolatopsis sacchari</name>
    <dbReference type="NCBI Taxonomy" id="115433"/>
    <lineage>
        <taxon>Bacteria</taxon>
        <taxon>Bacillati</taxon>
        <taxon>Actinomycetota</taxon>
        <taxon>Actinomycetes</taxon>
        <taxon>Pseudonocardiales</taxon>
        <taxon>Pseudonocardiaceae</taxon>
        <taxon>Amycolatopsis</taxon>
    </lineage>
</organism>
<feature type="domain" description="CHAT" evidence="1">
    <location>
        <begin position="535"/>
        <end position="804"/>
    </location>
</feature>
<dbReference type="RefSeq" id="WP_091505445.1">
    <property type="nucleotide sequence ID" value="NZ_CBDQZW010000047.1"/>
</dbReference>
<sequence length="805" mass="86313">MSDRVREEALADYWRAADAGYAADYAATVPLLRHAVAVTPLEHPRGVECRLALATALTAAFSGNAAVEALDEAVTALTEVARALPRGDPDRKVALVNLSGALNRRFGYLGEPADLRRTVDVLREALTGEPYDSVLLGNLCAALENRYRHTMDPADLDEAIDAGERAVEFCPPGAGHYAHVVHNLGLALVQRYRLHGTVADLDEGITLLRRAAELLPPDVAERIPALNALARACRDRFEKSGDPADLDEAIDIGRFLLRNTGELPYLAADVAAGLGICLHLRAESTGSESDSAEAVAVLRAARDGTGPIRMRLLAATLAALYQSGRGPLADALEDYAAAVDLLPLLVWRGLDRERHEQLLREYAGLPSEVAAAAIAAGQPERAVELLEQSRGVLWSQLFETRTDIAALADAHPGLADRLDALRTRLDPPSPDPDERRRLAREWDELLATVRDLDGFGNFLRPAPFRELRQATVDGPVVLVNANRFRCDALIATSDGVTVLPLPGLDATAAGQWTYRCLEAVSEPVRGGPARQAVLACLEWLWDAVGGPVTEFLGCRPGGRTRIWWSATGPLSALPLHAAGYHDPDDGRPGDSVLERAVSSYTPSLRSLIHARRPEDGTAPPRLLVTAVPDAPGADPLPGAAEEAARLAALHPGTVLTGPAATRTAVVRELPAHPYVHFACHGDQDLSAPSGNALHLYDGPLRLADLVALDLRDAQVAVLSACRTALGGAGLFDEAIHLGAAFQLIGYRDVVATLWPVHDLTAPEVAAAVWRDPRHPAEAVHEAVLALRDRYWHDPVAWAAFAHLGR</sequence>